<comment type="similarity">
    <text evidence="1 3">Belongs to the UPF0122 family.</text>
</comment>
<dbReference type="NCBIfam" id="NF045758">
    <property type="entry name" value="YlxM"/>
    <property type="match status" value="1"/>
</dbReference>
<evidence type="ECO:0000256" key="3">
    <source>
        <dbReference type="HAMAP-Rule" id="MF_00245"/>
    </source>
</evidence>
<dbReference type="InterPro" id="IPR013324">
    <property type="entry name" value="RNA_pol_sigma_r3/r4-like"/>
</dbReference>
<evidence type="ECO:0000256" key="2">
    <source>
        <dbReference type="ARBA" id="ARBA00024764"/>
    </source>
</evidence>
<gene>
    <name evidence="4" type="ORF">C7373_102290</name>
</gene>
<proteinExistence type="inferred from homology"/>
<comment type="function">
    <text evidence="2 3">Might take part in the signal recognition particle (SRP) pathway. This is inferred from the conservation of its genetic proximity to ftsY/ffh. May be a regulatory protein.</text>
</comment>
<sequence>MKNQAYRMAMLYDFYGDLLTDRQKEFYDLYYNEDLSLAEIAENYGITRQGVRDVIVRAEAYLTEIEDKTGLIRRFHTMQSQLREIADCIRQVTDLNDKRLGSDELEVLASRIQSLTDKLIQE</sequence>
<reference evidence="4 5" key="1">
    <citation type="submission" date="2018-04" db="EMBL/GenBank/DDBJ databases">
        <title>Genomic Encyclopedia of Type Strains, Phase IV (KMG-IV): sequencing the most valuable type-strain genomes for metagenomic binning, comparative biology and taxonomic classification.</title>
        <authorList>
            <person name="Goeker M."/>
        </authorList>
    </citation>
    <scope>NUCLEOTIDE SEQUENCE [LARGE SCALE GENOMIC DNA]</scope>
    <source>
        <strain evidence="4 5">DSM 26588</strain>
    </source>
</reference>
<evidence type="ECO:0000313" key="5">
    <source>
        <dbReference type="Proteomes" id="UP000245778"/>
    </source>
</evidence>
<accession>A0A2U1CEH3</accession>
<dbReference type="PANTHER" id="PTHR40083">
    <property type="entry name" value="UPF0122 PROTEIN CBO2450/CLC_2298"/>
    <property type="match status" value="1"/>
</dbReference>
<dbReference type="GeneID" id="93229419"/>
<name>A0A2U1CEH3_9FIRM</name>
<dbReference type="InterPro" id="IPR007394">
    <property type="entry name" value="UPF0122"/>
</dbReference>
<dbReference type="OrthoDB" id="6392at2"/>
<dbReference type="AlphaFoldDB" id="A0A2U1CEH3"/>
<dbReference type="EMBL" id="QEKK01000002">
    <property type="protein sequence ID" value="PVY59306.1"/>
    <property type="molecule type" value="Genomic_DNA"/>
</dbReference>
<dbReference type="InterPro" id="IPR036388">
    <property type="entry name" value="WH-like_DNA-bd_sf"/>
</dbReference>
<organism evidence="4 5">
    <name type="scientific">Intestinimonas butyriciproducens</name>
    <dbReference type="NCBI Taxonomy" id="1297617"/>
    <lineage>
        <taxon>Bacteria</taxon>
        <taxon>Bacillati</taxon>
        <taxon>Bacillota</taxon>
        <taxon>Clostridia</taxon>
        <taxon>Eubacteriales</taxon>
        <taxon>Intestinimonas</taxon>
    </lineage>
</organism>
<dbReference type="RefSeq" id="WP_033117164.1">
    <property type="nucleotide sequence ID" value="NZ_CAMREZ010000002.1"/>
</dbReference>
<dbReference type="SUPFAM" id="SSF88659">
    <property type="entry name" value="Sigma3 and sigma4 domains of RNA polymerase sigma factors"/>
    <property type="match status" value="1"/>
</dbReference>
<dbReference type="Gene3D" id="1.10.10.10">
    <property type="entry name" value="Winged helix-like DNA-binding domain superfamily/Winged helix DNA-binding domain"/>
    <property type="match status" value="1"/>
</dbReference>
<evidence type="ECO:0000313" key="4">
    <source>
        <dbReference type="EMBL" id="PVY59306.1"/>
    </source>
</evidence>
<dbReference type="InterPro" id="IPR054831">
    <property type="entry name" value="UPF0122_fam_protein"/>
</dbReference>
<dbReference type="Proteomes" id="UP000245778">
    <property type="component" value="Unassembled WGS sequence"/>
</dbReference>
<dbReference type="Pfam" id="PF04297">
    <property type="entry name" value="UPF0122"/>
    <property type="match status" value="1"/>
</dbReference>
<dbReference type="PANTHER" id="PTHR40083:SF1">
    <property type="entry name" value="UPF0122 PROTEIN YLXM"/>
    <property type="match status" value="1"/>
</dbReference>
<dbReference type="HAMAP" id="MF_00245">
    <property type="entry name" value="UPF0122"/>
    <property type="match status" value="1"/>
</dbReference>
<evidence type="ECO:0000256" key="1">
    <source>
        <dbReference type="ARBA" id="ARBA00008720"/>
    </source>
</evidence>
<protein>
    <recommendedName>
        <fullName evidence="3">UPF0122 protein C7373_102290</fullName>
    </recommendedName>
</protein>
<comment type="caution">
    <text evidence="4">The sequence shown here is derived from an EMBL/GenBank/DDBJ whole genome shotgun (WGS) entry which is preliminary data.</text>
</comment>